<feature type="transmembrane region" description="Helical" evidence="8">
    <location>
        <begin position="221"/>
        <end position="241"/>
    </location>
</feature>
<evidence type="ECO:0000256" key="7">
    <source>
        <dbReference type="ARBA" id="ARBA00023136"/>
    </source>
</evidence>
<dbReference type="eggNOG" id="COG0730">
    <property type="taxonomic scope" value="Bacteria"/>
</dbReference>
<evidence type="ECO:0000256" key="8">
    <source>
        <dbReference type="RuleBase" id="RU363041"/>
    </source>
</evidence>
<evidence type="ECO:0000313" key="10">
    <source>
        <dbReference type="Proteomes" id="UP000000639"/>
    </source>
</evidence>
<feature type="transmembrane region" description="Helical" evidence="8">
    <location>
        <begin position="7"/>
        <end position="35"/>
    </location>
</feature>
<dbReference type="Pfam" id="PF01925">
    <property type="entry name" value="TauE"/>
    <property type="match status" value="1"/>
</dbReference>
<dbReference type="EMBL" id="CP000510">
    <property type="protein sequence ID" value="ABM03580.1"/>
    <property type="molecule type" value="Genomic_DNA"/>
</dbReference>
<evidence type="ECO:0000256" key="4">
    <source>
        <dbReference type="ARBA" id="ARBA00022475"/>
    </source>
</evidence>
<feature type="transmembrane region" description="Helical" evidence="8">
    <location>
        <begin position="80"/>
        <end position="113"/>
    </location>
</feature>
<dbReference type="RefSeq" id="WP_011770140.1">
    <property type="nucleotide sequence ID" value="NC_008709.1"/>
</dbReference>
<keyword evidence="5 8" id="KW-0812">Transmembrane</keyword>
<dbReference type="GO" id="GO:0005886">
    <property type="term" value="C:plasma membrane"/>
    <property type="evidence" value="ECO:0007669"/>
    <property type="project" value="UniProtKB-SubCell"/>
</dbReference>
<dbReference type="KEGG" id="pin:Ping_1803"/>
<reference evidence="9 10" key="1">
    <citation type="submission" date="2007-01" db="EMBL/GenBank/DDBJ databases">
        <title>Complete sequence of Psychromonas ingrahamii 37.</title>
        <authorList>
            <consortium name="US DOE Joint Genome Institute"/>
            <person name="Copeland A."/>
            <person name="Lucas S."/>
            <person name="Lapidus A."/>
            <person name="Barry K."/>
            <person name="Detter J.C."/>
            <person name="Glavina del Rio T."/>
            <person name="Hammon N."/>
            <person name="Israni S."/>
            <person name="Dalin E."/>
            <person name="Tice H."/>
            <person name="Pitluck S."/>
            <person name="Thompson L.S."/>
            <person name="Brettin T."/>
            <person name="Bruce D."/>
            <person name="Han C."/>
            <person name="Tapia R."/>
            <person name="Schmutz J."/>
            <person name="Larimer F."/>
            <person name="Land M."/>
            <person name="Hauser L."/>
            <person name="Kyrpides N."/>
            <person name="Ivanova N."/>
            <person name="Staley J."/>
            <person name="Richardson P."/>
        </authorList>
    </citation>
    <scope>NUCLEOTIDE SEQUENCE [LARGE SCALE GENOMIC DNA]</scope>
    <source>
        <strain evidence="9 10">37</strain>
    </source>
</reference>
<evidence type="ECO:0000256" key="3">
    <source>
        <dbReference type="ARBA" id="ARBA00022448"/>
    </source>
</evidence>
<gene>
    <name evidence="9" type="ordered locus">Ping_1803</name>
</gene>
<dbReference type="OrthoDB" id="5472127at2"/>
<dbReference type="InterPro" id="IPR002781">
    <property type="entry name" value="TM_pro_TauE-like"/>
</dbReference>
<dbReference type="Proteomes" id="UP000000639">
    <property type="component" value="Chromosome"/>
</dbReference>
<organism evidence="9 10">
    <name type="scientific">Psychromonas ingrahamii (strain DSM 17664 / CCUG 51855 / 37)</name>
    <dbReference type="NCBI Taxonomy" id="357804"/>
    <lineage>
        <taxon>Bacteria</taxon>
        <taxon>Pseudomonadati</taxon>
        <taxon>Pseudomonadota</taxon>
        <taxon>Gammaproteobacteria</taxon>
        <taxon>Alteromonadales</taxon>
        <taxon>Psychromonadaceae</taxon>
        <taxon>Psychromonas</taxon>
    </lineage>
</organism>
<feature type="transmembrane region" description="Helical" evidence="8">
    <location>
        <begin position="161"/>
        <end position="179"/>
    </location>
</feature>
<comment type="similarity">
    <text evidence="2 8">Belongs to the 4-toluene sulfonate uptake permease (TSUP) (TC 2.A.102) family.</text>
</comment>
<dbReference type="PANTHER" id="PTHR30269">
    <property type="entry name" value="TRANSMEMBRANE PROTEIN YFCA"/>
    <property type="match status" value="1"/>
</dbReference>
<keyword evidence="7 8" id="KW-0472">Membrane</keyword>
<dbReference type="PANTHER" id="PTHR30269:SF37">
    <property type="entry name" value="MEMBRANE TRANSPORTER PROTEIN"/>
    <property type="match status" value="1"/>
</dbReference>
<accession>A1SVR5</accession>
<sequence length="242" mass="25888">MDINLLIAMLLIFCGSFIQSATGFGLAVVAAPILIHLSPEFIPGPIIIVGLFLGIINSLRYRANISFAGLKHGIMGRIPGTIAGAVLLFYINVAELSLLLGIIVLMAVVISLLPIKLEPTPRRLMIAGFLSGLFGTSSSIGGPPMALLLQHQQAHLIRANMAAFFVAGGIMSLFVQIPIGFMTLHHLYISLPLLPAGYLGYRAAHHFIDRFSQQIVRRMSLVLCTISGSGALFSGVISIWGT</sequence>
<name>A1SVR5_PSYIN</name>
<dbReference type="InterPro" id="IPR052017">
    <property type="entry name" value="TSUP"/>
</dbReference>
<evidence type="ECO:0000256" key="1">
    <source>
        <dbReference type="ARBA" id="ARBA00004651"/>
    </source>
</evidence>
<dbReference type="AlphaFoldDB" id="A1SVR5"/>
<keyword evidence="3" id="KW-0813">Transport</keyword>
<proteinExistence type="inferred from homology"/>
<evidence type="ECO:0000256" key="2">
    <source>
        <dbReference type="ARBA" id="ARBA00009142"/>
    </source>
</evidence>
<evidence type="ECO:0000256" key="5">
    <source>
        <dbReference type="ARBA" id="ARBA00022692"/>
    </source>
</evidence>
<feature type="transmembrane region" description="Helical" evidence="8">
    <location>
        <begin position="41"/>
        <end position="59"/>
    </location>
</feature>
<keyword evidence="4 8" id="KW-1003">Cell membrane</keyword>
<dbReference type="HOGENOM" id="CLU_054750_2_0_6"/>
<comment type="subcellular location">
    <subcellularLocation>
        <location evidence="1 8">Cell membrane</location>
        <topology evidence="1 8">Multi-pass membrane protein</topology>
    </subcellularLocation>
</comment>
<protein>
    <recommendedName>
        <fullName evidence="8">Probable membrane transporter protein</fullName>
    </recommendedName>
</protein>
<evidence type="ECO:0000256" key="6">
    <source>
        <dbReference type="ARBA" id="ARBA00022989"/>
    </source>
</evidence>
<feature type="transmembrane region" description="Helical" evidence="8">
    <location>
        <begin position="125"/>
        <end position="149"/>
    </location>
</feature>
<dbReference type="STRING" id="357804.Ping_1803"/>
<evidence type="ECO:0000313" key="9">
    <source>
        <dbReference type="EMBL" id="ABM03580.1"/>
    </source>
</evidence>
<keyword evidence="6 8" id="KW-1133">Transmembrane helix</keyword>
<keyword evidence="10" id="KW-1185">Reference proteome</keyword>